<name>A0A834IWG8_RHYFE</name>
<dbReference type="AlphaFoldDB" id="A0A834IWG8"/>
<comment type="caution">
    <text evidence="2">The sequence shown here is derived from an EMBL/GenBank/DDBJ whole genome shotgun (WGS) entry which is preliminary data.</text>
</comment>
<accession>A0A834IWG8</accession>
<feature type="compositionally biased region" description="Basic residues" evidence="1">
    <location>
        <begin position="29"/>
        <end position="39"/>
    </location>
</feature>
<organism evidence="2 3">
    <name type="scientific">Rhynchophorus ferrugineus</name>
    <name type="common">Red palm weevil</name>
    <name type="synonym">Curculio ferrugineus</name>
    <dbReference type="NCBI Taxonomy" id="354439"/>
    <lineage>
        <taxon>Eukaryota</taxon>
        <taxon>Metazoa</taxon>
        <taxon>Ecdysozoa</taxon>
        <taxon>Arthropoda</taxon>
        <taxon>Hexapoda</taxon>
        <taxon>Insecta</taxon>
        <taxon>Pterygota</taxon>
        <taxon>Neoptera</taxon>
        <taxon>Endopterygota</taxon>
        <taxon>Coleoptera</taxon>
        <taxon>Polyphaga</taxon>
        <taxon>Cucujiformia</taxon>
        <taxon>Curculionidae</taxon>
        <taxon>Dryophthorinae</taxon>
        <taxon>Rhynchophorus</taxon>
    </lineage>
</organism>
<keyword evidence="3" id="KW-1185">Reference proteome</keyword>
<feature type="compositionally biased region" description="Basic and acidic residues" evidence="1">
    <location>
        <begin position="1"/>
        <end position="13"/>
    </location>
</feature>
<sequence>MLGWGPDERETLRRKTKVALVKRDETKGQKRQKSSKWKGRGPTLRSINQSPSDRTDGRAFLDDLCSKQPLAHVIIIIITASFDTLPRRTRKQRRNILRFWERFQSIVVPDNDIVNILLLIHFRLCNITP</sequence>
<reference evidence="2" key="1">
    <citation type="submission" date="2020-08" db="EMBL/GenBank/DDBJ databases">
        <title>Genome sequencing and assembly of the red palm weevil Rhynchophorus ferrugineus.</title>
        <authorList>
            <person name="Dias G.B."/>
            <person name="Bergman C.M."/>
            <person name="Manee M."/>
        </authorList>
    </citation>
    <scope>NUCLEOTIDE SEQUENCE</scope>
    <source>
        <strain evidence="2">AA-2017</strain>
        <tissue evidence="2">Whole larva</tissue>
    </source>
</reference>
<evidence type="ECO:0000313" key="3">
    <source>
        <dbReference type="Proteomes" id="UP000625711"/>
    </source>
</evidence>
<dbReference type="EMBL" id="JAACXV010000061">
    <property type="protein sequence ID" value="KAF7285115.1"/>
    <property type="molecule type" value="Genomic_DNA"/>
</dbReference>
<gene>
    <name evidence="2" type="ORF">GWI33_011966</name>
</gene>
<evidence type="ECO:0000313" key="2">
    <source>
        <dbReference type="EMBL" id="KAF7285115.1"/>
    </source>
</evidence>
<dbReference type="Proteomes" id="UP000625711">
    <property type="component" value="Unassembled WGS sequence"/>
</dbReference>
<evidence type="ECO:0000256" key="1">
    <source>
        <dbReference type="SAM" id="MobiDB-lite"/>
    </source>
</evidence>
<protein>
    <submittedName>
        <fullName evidence="2">Uncharacterized protein</fullName>
    </submittedName>
</protein>
<feature type="region of interest" description="Disordered" evidence="1">
    <location>
        <begin position="1"/>
        <end position="54"/>
    </location>
</feature>
<proteinExistence type="predicted"/>